<proteinExistence type="predicted"/>
<dbReference type="Proteomes" id="UP000741360">
    <property type="component" value="Unassembled WGS sequence"/>
</dbReference>
<keyword evidence="3" id="KW-0927">Auxin signaling pathway</keyword>
<dbReference type="InterPro" id="IPR014710">
    <property type="entry name" value="RmlC-like_jellyroll"/>
</dbReference>
<protein>
    <submittedName>
        <fullName evidence="4">Cupin domain-containing protein</fullName>
    </submittedName>
</protein>
<comment type="caution">
    <text evidence="4">The sequence shown here is derived from an EMBL/GenBank/DDBJ whole genome shotgun (WGS) entry which is preliminary data.</text>
</comment>
<sequence>MPYEEAKWSKNEGDLCRYYEEALQESQQFRQDYRKRKGVIKASEMPVEKSRQGILKHVVNEKMNTRECCLDIYQQFLPPAGRSGKHRHMSEEVFFVLEGRGYDLHWDVSFDCQEEYIWDWEKEPKKFEWEEGDFVYVPPFSIHQHFNGDPQKPARIISATSRIVKAIGFDWLDQIEDAPQEEC</sequence>
<reference evidence="4" key="1">
    <citation type="submission" date="2020-07" db="EMBL/GenBank/DDBJ databases">
        <title>Huge and variable diversity of episymbiotic CPR bacteria and DPANN archaea in groundwater ecosystems.</title>
        <authorList>
            <person name="He C.Y."/>
            <person name="Keren R."/>
            <person name="Whittaker M."/>
            <person name="Farag I.F."/>
            <person name="Doudna J."/>
            <person name="Cate J.H.D."/>
            <person name="Banfield J.F."/>
        </authorList>
    </citation>
    <scope>NUCLEOTIDE SEQUENCE</scope>
    <source>
        <strain evidence="4">NC_groundwater_717_Ag_S-0.2um_59_8</strain>
    </source>
</reference>
<evidence type="ECO:0000256" key="3">
    <source>
        <dbReference type="ARBA" id="ARBA00023294"/>
    </source>
</evidence>
<evidence type="ECO:0000313" key="5">
    <source>
        <dbReference type="Proteomes" id="UP000741360"/>
    </source>
</evidence>
<dbReference type="GO" id="GO:0009734">
    <property type="term" value="P:auxin-activated signaling pathway"/>
    <property type="evidence" value="ECO:0007669"/>
    <property type="project" value="UniProtKB-KW"/>
</dbReference>
<name>A0A932GQZ5_UNCTE</name>
<keyword evidence="2" id="KW-0675">Receptor</keyword>
<dbReference type="Pfam" id="PF02041">
    <property type="entry name" value="Auxin_BP"/>
    <property type="match status" value="1"/>
</dbReference>
<dbReference type="AlphaFoldDB" id="A0A932GQZ5"/>
<dbReference type="InterPro" id="IPR000526">
    <property type="entry name" value="Auxin-bd"/>
</dbReference>
<evidence type="ECO:0000256" key="2">
    <source>
        <dbReference type="ARBA" id="ARBA00023170"/>
    </source>
</evidence>
<accession>A0A932GQZ5</accession>
<evidence type="ECO:0000313" key="4">
    <source>
        <dbReference type="EMBL" id="MBI3015763.1"/>
    </source>
</evidence>
<dbReference type="GO" id="GO:0010011">
    <property type="term" value="F:auxin binding"/>
    <property type="evidence" value="ECO:0007669"/>
    <property type="project" value="InterPro"/>
</dbReference>
<organism evidence="4 5">
    <name type="scientific">Tectimicrobiota bacterium</name>
    <dbReference type="NCBI Taxonomy" id="2528274"/>
    <lineage>
        <taxon>Bacteria</taxon>
        <taxon>Pseudomonadati</taxon>
        <taxon>Nitrospinota/Tectimicrobiota group</taxon>
        <taxon>Candidatus Tectimicrobiota</taxon>
    </lineage>
</organism>
<dbReference type="Gene3D" id="2.60.120.10">
    <property type="entry name" value="Jelly Rolls"/>
    <property type="match status" value="1"/>
</dbReference>
<comment type="subcellular location">
    <subcellularLocation>
        <location evidence="1">Endoplasmic reticulum lumen</location>
    </subcellularLocation>
</comment>
<evidence type="ECO:0000256" key="1">
    <source>
        <dbReference type="ARBA" id="ARBA00004319"/>
    </source>
</evidence>
<dbReference type="EMBL" id="JACPSX010000232">
    <property type="protein sequence ID" value="MBI3015763.1"/>
    <property type="molecule type" value="Genomic_DNA"/>
</dbReference>
<dbReference type="InterPro" id="IPR011051">
    <property type="entry name" value="RmlC_Cupin_sf"/>
</dbReference>
<gene>
    <name evidence="4" type="ORF">HYY65_12060</name>
</gene>
<dbReference type="SUPFAM" id="SSF51182">
    <property type="entry name" value="RmlC-like cupins"/>
    <property type="match status" value="1"/>
</dbReference>